<keyword evidence="5" id="KW-0378">Hydrolase</keyword>
<evidence type="ECO:0000259" key="7">
    <source>
        <dbReference type="PROSITE" id="PS50600"/>
    </source>
</evidence>
<sequence length="387" mass="45033">MNKQDVRTYRVTRSAILKHPGTPSSSIDITMHFTGPRIERAIYPPPPEKGGITITNEDEFCLNSGEFLNDVIIDFYLKYIMRELLSEEDRGRSHAFSCFFYKQLTQIPSVRNKPQVEDKVLTPSQKRHRKVQKWTRSVDIFEKDFIFFPINEASHWYLAVICFPRQQEHSLNLNILYKEITYAIDSTLETDQNNQTDKNEPTPSNHCEPEQPVANSNPSTEKTVAETNSEDMFAETDSDCNDNGDQYNCVSEQQVHGHRQEYRAPCILIFDSLRGPSRSKVAAHLRDYLNVEWSTRKEAELGPRVFNKNTIKMCTPHVPQQDNYSDCGIFLLQYVEQIFKNPIKNFNVPIKNLVEWFDPTDCQKKREEIRTVIRELCIKQGNDPDKQ</sequence>
<feature type="domain" description="Ubiquitin-like protease family profile" evidence="7">
    <location>
        <begin position="52"/>
        <end position="338"/>
    </location>
</feature>
<dbReference type="Gene3D" id="3.40.395.10">
    <property type="entry name" value="Adenoviral Proteinase, Chain A"/>
    <property type="match status" value="1"/>
</dbReference>
<evidence type="ECO:0000256" key="1">
    <source>
        <dbReference type="ARBA" id="ARBA00005234"/>
    </source>
</evidence>
<comment type="similarity">
    <text evidence="1">Belongs to the peptidase C48 family.</text>
</comment>
<dbReference type="Proteomes" id="UP000008144">
    <property type="component" value="Unassembled WGS sequence"/>
</dbReference>
<dbReference type="Pfam" id="PF02902">
    <property type="entry name" value="Peptidase_C48"/>
    <property type="match status" value="1"/>
</dbReference>
<evidence type="ECO:0000313" key="8">
    <source>
        <dbReference type="Ensembl" id="ENSCINP00000015820.3"/>
    </source>
</evidence>
<reference evidence="8" key="2">
    <citation type="submission" date="2025-08" db="UniProtKB">
        <authorList>
            <consortium name="Ensembl"/>
        </authorList>
    </citation>
    <scope>IDENTIFICATION</scope>
</reference>
<dbReference type="InParanoid" id="F7A2J2"/>
<feature type="region of interest" description="Disordered" evidence="6">
    <location>
        <begin position="192"/>
        <end position="223"/>
    </location>
</feature>
<keyword evidence="9" id="KW-1185">Reference proteome</keyword>
<dbReference type="GO" id="GO:0006508">
    <property type="term" value="P:proteolysis"/>
    <property type="evidence" value="ECO:0007669"/>
    <property type="project" value="UniProtKB-KW"/>
</dbReference>
<accession>F7A2J2</accession>
<dbReference type="InterPro" id="IPR003653">
    <property type="entry name" value="Peptidase_C48_C"/>
</dbReference>
<keyword evidence="4" id="KW-0833">Ubl conjugation pathway</keyword>
<keyword evidence="3" id="KW-0645">Protease</keyword>
<organism evidence="8 9">
    <name type="scientific">Ciona intestinalis</name>
    <name type="common">Transparent sea squirt</name>
    <name type="synonym">Ascidia intestinalis</name>
    <dbReference type="NCBI Taxonomy" id="7719"/>
    <lineage>
        <taxon>Eukaryota</taxon>
        <taxon>Metazoa</taxon>
        <taxon>Chordata</taxon>
        <taxon>Tunicata</taxon>
        <taxon>Ascidiacea</taxon>
        <taxon>Phlebobranchia</taxon>
        <taxon>Cionidae</taxon>
        <taxon>Ciona</taxon>
    </lineage>
</organism>
<dbReference type="AlphaFoldDB" id="F7A2J2"/>
<dbReference type="InterPro" id="IPR038765">
    <property type="entry name" value="Papain-like_cys_pep_sf"/>
</dbReference>
<dbReference type="OMA" id="EYRAPCI"/>
<reference evidence="8" key="3">
    <citation type="submission" date="2025-09" db="UniProtKB">
        <authorList>
            <consortium name="Ensembl"/>
        </authorList>
    </citation>
    <scope>IDENTIFICATION</scope>
</reference>
<evidence type="ECO:0000256" key="5">
    <source>
        <dbReference type="ARBA" id="ARBA00022801"/>
    </source>
</evidence>
<evidence type="ECO:0000256" key="3">
    <source>
        <dbReference type="ARBA" id="ARBA00022670"/>
    </source>
</evidence>
<proteinExistence type="inferred from homology"/>
<dbReference type="PANTHER" id="PTHR46896">
    <property type="entry name" value="SENTRIN-SPECIFIC PROTEASE"/>
    <property type="match status" value="1"/>
</dbReference>
<evidence type="ECO:0000256" key="6">
    <source>
        <dbReference type="SAM" id="MobiDB-lite"/>
    </source>
</evidence>
<reference evidence="9" key="1">
    <citation type="journal article" date="2002" name="Science">
        <title>The draft genome of Ciona intestinalis: insights into chordate and vertebrate origins.</title>
        <authorList>
            <person name="Dehal P."/>
            <person name="Satou Y."/>
            <person name="Campbell R.K."/>
            <person name="Chapman J."/>
            <person name="Degnan B."/>
            <person name="De Tomaso A."/>
            <person name="Davidson B."/>
            <person name="Di Gregorio A."/>
            <person name="Gelpke M."/>
            <person name="Goodstein D.M."/>
            <person name="Harafuji N."/>
            <person name="Hastings K.E."/>
            <person name="Ho I."/>
            <person name="Hotta K."/>
            <person name="Huang W."/>
            <person name="Kawashima T."/>
            <person name="Lemaire P."/>
            <person name="Martinez D."/>
            <person name="Meinertzhagen I.A."/>
            <person name="Necula S."/>
            <person name="Nonaka M."/>
            <person name="Putnam N."/>
            <person name="Rash S."/>
            <person name="Saiga H."/>
            <person name="Satake M."/>
            <person name="Terry A."/>
            <person name="Yamada L."/>
            <person name="Wang H.G."/>
            <person name="Awazu S."/>
            <person name="Azumi K."/>
            <person name="Boore J."/>
            <person name="Branno M."/>
            <person name="Chin-Bow S."/>
            <person name="DeSantis R."/>
            <person name="Doyle S."/>
            <person name="Francino P."/>
            <person name="Keys D.N."/>
            <person name="Haga S."/>
            <person name="Hayashi H."/>
            <person name="Hino K."/>
            <person name="Imai K.S."/>
            <person name="Inaba K."/>
            <person name="Kano S."/>
            <person name="Kobayashi K."/>
            <person name="Kobayashi M."/>
            <person name="Lee B.I."/>
            <person name="Makabe K.W."/>
            <person name="Manohar C."/>
            <person name="Matassi G."/>
            <person name="Medina M."/>
            <person name="Mochizuki Y."/>
            <person name="Mount S."/>
            <person name="Morishita T."/>
            <person name="Miura S."/>
            <person name="Nakayama A."/>
            <person name="Nishizaka S."/>
            <person name="Nomoto H."/>
            <person name="Ohta F."/>
            <person name="Oishi K."/>
            <person name="Rigoutsos I."/>
            <person name="Sano M."/>
            <person name="Sasaki A."/>
            <person name="Sasakura Y."/>
            <person name="Shoguchi E."/>
            <person name="Shin-i T."/>
            <person name="Spagnuolo A."/>
            <person name="Stainier D."/>
            <person name="Suzuki M.M."/>
            <person name="Tassy O."/>
            <person name="Takatori N."/>
            <person name="Tokuoka M."/>
            <person name="Yagi K."/>
            <person name="Yoshizaki F."/>
            <person name="Wada S."/>
            <person name="Zhang C."/>
            <person name="Hyatt P.D."/>
            <person name="Larimer F."/>
            <person name="Detter C."/>
            <person name="Doggett N."/>
            <person name="Glavina T."/>
            <person name="Hawkins T."/>
            <person name="Richardson P."/>
            <person name="Lucas S."/>
            <person name="Kohara Y."/>
            <person name="Levine M."/>
            <person name="Satoh N."/>
            <person name="Rokhsar D.S."/>
        </authorList>
    </citation>
    <scope>NUCLEOTIDE SEQUENCE [LARGE SCALE GENOMIC DNA]</scope>
</reference>
<dbReference type="GO" id="GO:0008234">
    <property type="term" value="F:cysteine-type peptidase activity"/>
    <property type="evidence" value="ECO:0007669"/>
    <property type="project" value="InterPro"/>
</dbReference>
<dbReference type="InterPro" id="IPR051947">
    <property type="entry name" value="Sentrin-specific_protease"/>
</dbReference>
<dbReference type="PROSITE" id="PS50600">
    <property type="entry name" value="ULP_PROTEASE"/>
    <property type="match status" value="1"/>
</dbReference>
<dbReference type="HOGENOM" id="CLU_024324_1_1_1"/>
<evidence type="ECO:0000313" key="9">
    <source>
        <dbReference type="Proteomes" id="UP000008144"/>
    </source>
</evidence>
<feature type="compositionally biased region" description="Polar residues" evidence="6">
    <location>
        <begin position="213"/>
        <end position="223"/>
    </location>
</feature>
<dbReference type="GeneTree" id="ENSGT00940000155724"/>
<evidence type="ECO:0000256" key="2">
    <source>
        <dbReference type="ARBA" id="ARBA00022553"/>
    </source>
</evidence>
<dbReference type="STRING" id="7719.ENSCINP00000015820"/>
<dbReference type="SUPFAM" id="SSF54001">
    <property type="entry name" value="Cysteine proteinases"/>
    <property type="match status" value="1"/>
</dbReference>
<protein>
    <submittedName>
        <fullName evidence="8">Sentrin-specific protease 6-like</fullName>
    </submittedName>
</protein>
<name>F7A2J2_CIOIN</name>
<feature type="compositionally biased region" description="Polar residues" evidence="6">
    <location>
        <begin position="192"/>
        <end position="205"/>
    </location>
</feature>
<dbReference type="PANTHER" id="PTHR46896:SF3">
    <property type="entry name" value="FI06413P-RELATED"/>
    <property type="match status" value="1"/>
</dbReference>
<keyword evidence="2" id="KW-0597">Phosphoprotein</keyword>
<dbReference type="Ensembl" id="ENSCINT00000015820.3">
    <property type="protein sequence ID" value="ENSCINP00000015820.3"/>
    <property type="gene ID" value="ENSCING00000007709.3"/>
</dbReference>
<evidence type="ECO:0000256" key="4">
    <source>
        <dbReference type="ARBA" id="ARBA00022786"/>
    </source>
</evidence>
<gene>
    <name evidence="8" type="primary">LOC100183329</name>
</gene>